<accession>A6KTA9</accession>
<reference evidence="2" key="1">
    <citation type="submission" date="2005-09" db="EMBL/GenBank/DDBJ databases">
        <authorList>
            <person name="Mural R.J."/>
            <person name="Li P.W."/>
            <person name="Adams M.D."/>
            <person name="Amanatides P.G."/>
            <person name="Baden-Tillson H."/>
            <person name="Barnstead M."/>
            <person name="Chin S.H."/>
            <person name="Dew I."/>
            <person name="Evans C.A."/>
            <person name="Ferriera S."/>
            <person name="Flanigan M."/>
            <person name="Fosler C."/>
            <person name="Glodek A."/>
            <person name="Gu Z."/>
            <person name="Holt R.A."/>
            <person name="Jennings D."/>
            <person name="Kraft C.L."/>
            <person name="Lu F."/>
            <person name="Nguyen T."/>
            <person name="Nusskern D.R."/>
            <person name="Pfannkoch C.M."/>
            <person name="Sitter C."/>
            <person name="Sutton G.G."/>
            <person name="Venter J.C."/>
            <person name="Wang Z."/>
            <person name="Woodage T."/>
            <person name="Zheng X.H."/>
            <person name="Zhong F."/>
        </authorList>
    </citation>
    <scope>NUCLEOTIDE SEQUENCE [LARGE SCALE GENOMIC DNA]</scope>
    <source>
        <strain>BN</strain>
        <strain evidence="2">Sprague-Dawley</strain>
    </source>
</reference>
<protein>
    <submittedName>
        <fullName evidence="1">RCG41780, isoform CRA_b</fullName>
    </submittedName>
</protein>
<feature type="non-terminal residue" evidence="1">
    <location>
        <position position="30"/>
    </location>
</feature>
<gene>
    <name evidence="1" type="ORF">rCG_41780</name>
</gene>
<sequence>MTIADEAQELVLLRRPEPLLLLHNPFGVPF</sequence>
<dbReference type="EMBL" id="CH474118">
    <property type="protein sequence ID" value="EDL86763.1"/>
    <property type="molecule type" value="Genomic_DNA"/>
</dbReference>
<dbReference type="Proteomes" id="UP000234681">
    <property type="component" value="Chromosome 20"/>
</dbReference>
<organism evidence="1 2">
    <name type="scientific">Rattus norvegicus</name>
    <name type="common">Rat</name>
    <dbReference type="NCBI Taxonomy" id="10116"/>
    <lineage>
        <taxon>Eukaryota</taxon>
        <taxon>Metazoa</taxon>
        <taxon>Chordata</taxon>
        <taxon>Craniata</taxon>
        <taxon>Vertebrata</taxon>
        <taxon>Euteleostomi</taxon>
        <taxon>Mammalia</taxon>
        <taxon>Eutheria</taxon>
        <taxon>Euarchontoglires</taxon>
        <taxon>Glires</taxon>
        <taxon>Rodentia</taxon>
        <taxon>Myomorpha</taxon>
        <taxon>Muroidea</taxon>
        <taxon>Muridae</taxon>
        <taxon>Murinae</taxon>
        <taxon>Rattus</taxon>
    </lineage>
</organism>
<evidence type="ECO:0000313" key="2">
    <source>
        <dbReference type="Proteomes" id="UP000234681"/>
    </source>
</evidence>
<proteinExistence type="predicted"/>
<name>A6KTA9_RAT</name>
<dbReference type="AlphaFoldDB" id="A6KTA9"/>
<evidence type="ECO:0000313" key="1">
    <source>
        <dbReference type="EMBL" id="EDL86763.1"/>
    </source>
</evidence>